<comment type="subcellular location">
    <subcellularLocation>
        <location evidence="7">Cell membrane</location>
        <topology evidence="7">Single-pass membrane protein</topology>
    </subcellularLocation>
</comment>
<evidence type="ECO:0000256" key="6">
    <source>
        <dbReference type="ARBA" id="ARBA00023316"/>
    </source>
</evidence>
<comment type="caution">
    <text evidence="8">The sequence shown here is derived from an EMBL/GenBank/DDBJ whole genome shotgun (WGS) entry which is preliminary data.</text>
</comment>
<organism evidence="8 9">
    <name type="scientific">Candidatus Onthousia excrementipullorum</name>
    <dbReference type="NCBI Taxonomy" id="2840884"/>
    <lineage>
        <taxon>Bacteria</taxon>
        <taxon>Bacillati</taxon>
        <taxon>Bacillota</taxon>
        <taxon>Bacilli</taxon>
        <taxon>Candidatus Onthousia</taxon>
    </lineage>
</organism>
<dbReference type="PANTHER" id="PTHR30518:SF2">
    <property type="entry name" value="ENDOLYTIC MUREIN TRANSGLYCOSYLASE"/>
    <property type="match status" value="1"/>
</dbReference>
<keyword evidence="1 7" id="KW-1003">Cell membrane</keyword>
<evidence type="ECO:0000313" key="8">
    <source>
        <dbReference type="EMBL" id="HIR59915.1"/>
    </source>
</evidence>
<evidence type="ECO:0000313" key="9">
    <source>
        <dbReference type="Proteomes" id="UP000824232"/>
    </source>
</evidence>
<reference evidence="8" key="2">
    <citation type="journal article" date="2021" name="PeerJ">
        <title>Extensive microbial diversity within the chicken gut microbiome revealed by metagenomics and culture.</title>
        <authorList>
            <person name="Gilroy R."/>
            <person name="Ravi A."/>
            <person name="Getino M."/>
            <person name="Pursley I."/>
            <person name="Horton D.L."/>
            <person name="Alikhan N.F."/>
            <person name="Baker D."/>
            <person name="Gharbi K."/>
            <person name="Hall N."/>
            <person name="Watson M."/>
            <person name="Adriaenssens E.M."/>
            <person name="Foster-Nyarko E."/>
            <person name="Jarju S."/>
            <person name="Secka A."/>
            <person name="Antonio M."/>
            <person name="Oren A."/>
            <person name="Chaudhuri R.R."/>
            <person name="La Ragione R."/>
            <person name="Hildebrand F."/>
            <person name="Pallen M.J."/>
        </authorList>
    </citation>
    <scope>NUCLEOTIDE SEQUENCE</scope>
    <source>
        <strain evidence="8">CHK184-20233</strain>
    </source>
</reference>
<evidence type="ECO:0000256" key="4">
    <source>
        <dbReference type="ARBA" id="ARBA00023136"/>
    </source>
</evidence>
<dbReference type="PANTHER" id="PTHR30518">
    <property type="entry name" value="ENDOLYTIC MUREIN TRANSGLYCOSYLASE"/>
    <property type="match status" value="1"/>
</dbReference>
<accession>A0A9D1DVU9</accession>
<dbReference type="EMBL" id="DVHC01000072">
    <property type="protein sequence ID" value="HIR59915.1"/>
    <property type="molecule type" value="Genomic_DNA"/>
</dbReference>
<dbReference type="GO" id="GO:0009252">
    <property type="term" value="P:peptidoglycan biosynthetic process"/>
    <property type="evidence" value="ECO:0007669"/>
    <property type="project" value="UniProtKB-UniRule"/>
</dbReference>
<gene>
    <name evidence="7 8" type="primary">mltG</name>
    <name evidence="8" type="ORF">IAB38_07770</name>
</gene>
<dbReference type="GO" id="GO:0005886">
    <property type="term" value="C:plasma membrane"/>
    <property type="evidence" value="ECO:0007669"/>
    <property type="project" value="UniProtKB-SubCell"/>
</dbReference>
<evidence type="ECO:0000256" key="5">
    <source>
        <dbReference type="ARBA" id="ARBA00023239"/>
    </source>
</evidence>
<dbReference type="GO" id="GO:0071555">
    <property type="term" value="P:cell wall organization"/>
    <property type="evidence" value="ECO:0007669"/>
    <property type="project" value="UniProtKB-KW"/>
</dbReference>
<evidence type="ECO:0000256" key="1">
    <source>
        <dbReference type="ARBA" id="ARBA00022475"/>
    </source>
</evidence>
<dbReference type="NCBIfam" id="TIGR00247">
    <property type="entry name" value="endolytic transglycosylase MltG"/>
    <property type="match status" value="1"/>
</dbReference>
<keyword evidence="6 7" id="KW-0961">Cell wall biogenesis/degradation</keyword>
<feature type="transmembrane region" description="Helical" evidence="7">
    <location>
        <begin position="7"/>
        <end position="27"/>
    </location>
</feature>
<evidence type="ECO:0000256" key="7">
    <source>
        <dbReference type="HAMAP-Rule" id="MF_02065"/>
    </source>
</evidence>
<proteinExistence type="inferred from homology"/>
<comment type="catalytic activity">
    <reaction evidence="7">
        <text>a peptidoglycan chain = a peptidoglycan chain with N-acetyl-1,6-anhydromuramyl-[peptide] at the reducing end + a peptidoglycan chain with N-acetylglucosamine at the non-reducing end.</text>
        <dbReference type="EC" id="4.2.2.29"/>
    </reaction>
</comment>
<keyword evidence="4 7" id="KW-0472">Membrane</keyword>
<dbReference type="Proteomes" id="UP000824232">
    <property type="component" value="Unassembled WGS sequence"/>
</dbReference>
<dbReference type="Gene3D" id="3.30.160.60">
    <property type="entry name" value="Classic Zinc Finger"/>
    <property type="match status" value="1"/>
</dbReference>
<dbReference type="InterPro" id="IPR003770">
    <property type="entry name" value="MLTG-like"/>
</dbReference>
<protein>
    <recommendedName>
        <fullName evidence="7">Endolytic murein transglycosylase</fullName>
        <ecNumber evidence="7">4.2.2.29</ecNumber>
    </recommendedName>
    <alternativeName>
        <fullName evidence="7">Peptidoglycan lytic transglycosylase</fullName>
    </alternativeName>
    <alternativeName>
        <fullName evidence="7">Peptidoglycan polymerization terminase</fullName>
    </alternativeName>
</protein>
<evidence type="ECO:0000256" key="3">
    <source>
        <dbReference type="ARBA" id="ARBA00022989"/>
    </source>
</evidence>
<dbReference type="AlphaFoldDB" id="A0A9D1DVU9"/>
<dbReference type="Gene3D" id="3.30.1490.480">
    <property type="entry name" value="Endolytic murein transglycosylase"/>
    <property type="match status" value="1"/>
</dbReference>
<feature type="site" description="Important for catalytic activity" evidence="7">
    <location>
        <position position="230"/>
    </location>
</feature>
<dbReference type="HAMAP" id="MF_02065">
    <property type="entry name" value="MltG"/>
    <property type="match status" value="1"/>
</dbReference>
<keyword evidence="2 7" id="KW-0812">Transmembrane</keyword>
<sequence length="353" mass="40397">MKKTRILALILGIIGLLLIISFIFYQYNMSPIDSSSKADIEVVIPEGMSTDNIAKTLKDKGLIRNELFFKVYLRLNNIGSLKASTYLLTKSMSLDEIVASLEKGTANKNVVRITFKEGETISDYATLIEKNTNITKEDFINKVKDVNFLNTLMGEYWFITEDVLNEELYYPLEGYLFPDTYEFSKDNLTSEEIIRTLLDEEEEKLEPYREELSNLNVHSILTLASIAELEGVKDEDRRLIISVFNNRLEQGMNLGSDVTTYYAFNEDMDSDLTSEMFNTYNPYNTRSSEMAGRLPVGPICNPSLSSIKAALNPETSDYLYFVADKNRNVYFTKSASEHEAKVQELKENGDWIW</sequence>
<dbReference type="EC" id="4.2.2.29" evidence="7"/>
<keyword evidence="3 7" id="KW-1133">Transmembrane helix</keyword>
<reference evidence="8" key="1">
    <citation type="submission" date="2020-10" db="EMBL/GenBank/DDBJ databases">
        <authorList>
            <person name="Gilroy R."/>
        </authorList>
    </citation>
    <scope>NUCLEOTIDE SEQUENCE</scope>
    <source>
        <strain evidence="8">CHK184-20233</strain>
    </source>
</reference>
<dbReference type="GO" id="GO:0008932">
    <property type="term" value="F:lytic endotransglycosylase activity"/>
    <property type="evidence" value="ECO:0007669"/>
    <property type="project" value="UniProtKB-UniRule"/>
</dbReference>
<comment type="function">
    <text evidence="7">Functions as a peptidoglycan terminase that cleaves nascent peptidoglycan strands endolytically to terminate their elongation.</text>
</comment>
<dbReference type="Pfam" id="PF02618">
    <property type="entry name" value="YceG"/>
    <property type="match status" value="1"/>
</dbReference>
<keyword evidence="5 7" id="KW-0456">Lyase</keyword>
<evidence type="ECO:0000256" key="2">
    <source>
        <dbReference type="ARBA" id="ARBA00022692"/>
    </source>
</evidence>
<name>A0A9D1DVU9_9FIRM</name>
<comment type="similarity">
    <text evidence="7">Belongs to the transglycosylase MltG family.</text>
</comment>